<dbReference type="RefSeq" id="WP_146979629.1">
    <property type="nucleotide sequence ID" value="NZ_VOSM01000001.1"/>
</dbReference>
<protein>
    <recommendedName>
        <fullName evidence="4">Transporter</fullName>
    </recommendedName>
</protein>
<organism evidence="2 3">
    <name type="scientific">Lujinxingia vulgaris</name>
    <dbReference type="NCBI Taxonomy" id="2600176"/>
    <lineage>
        <taxon>Bacteria</taxon>
        <taxon>Deltaproteobacteria</taxon>
        <taxon>Bradymonadales</taxon>
        <taxon>Lujinxingiaceae</taxon>
        <taxon>Lujinxingia</taxon>
    </lineage>
</organism>
<proteinExistence type="predicted"/>
<evidence type="ECO:0000313" key="2">
    <source>
        <dbReference type="EMBL" id="TXD39197.1"/>
    </source>
</evidence>
<sequence length="310" mass="33732">MKFTRSWIYVCAALCAGLVTSSVSAEELVEETVDEELVEELVAEESSAQKADFGGFHLNSSLAIRPLPIGLALRTQGGFKKGLFESGSPLLSGTYVDGGISTSLSPAAFWAGPYLEFLPVAVLKLKVSANFMTYFGTWGYLYVPQDAAQDWSLDALSASAEQGLGQSTTGMMVEAEATPQMKVGRVVFQAPTTFGWMKMDVADNFYEPIYDLFFAPEDTYWVTRPTLGYILGENPAESFLLLGARWEHTSIANSGVVRDTVGVLFNWKMPSRYLSWGDPSLSGFGGVHVDHPNRGEISPYLGIQVGVTIN</sequence>
<feature type="signal peptide" evidence="1">
    <location>
        <begin position="1"/>
        <end position="25"/>
    </location>
</feature>
<comment type="caution">
    <text evidence="2">The sequence shown here is derived from an EMBL/GenBank/DDBJ whole genome shotgun (WGS) entry which is preliminary data.</text>
</comment>
<dbReference type="OrthoDB" id="5492788at2"/>
<evidence type="ECO:0000256" key="1">
    <source>
        <dbReference type="SAM" id="SignalP"/>
    </source>
</evidence>
<name>A0A5C6XBB4_9DELT</name>
<dbReference type="AlphaFoldDB" id="A0A5C6XBB4"/>
<dbReference type="EMBL" id="VOSM01000001">
    <property type="protein sequence ID" value="TXD39197.1"/>
    <property type="molecule type" value="Genomic_DNA"/>
</dbReference>
<feature type="chain" id="PRO_5022937487" description="Transporter" evidence="1">
    <location>
        <begin position="26"/>
        <end position="310"/>
    </location>
</feature>
<keyword evidence="3" id="KW-1185">Reference proteome</keyword>
<evidence type="ECO:0000313" key="3">
    <source>
        <dbReference type="Proteomes" id="UP000321412"/>
    </source>
</evidence>
<gene>
    <name evidence="2" type="ORF">FRC98_02010</name>
</gene>
<reference evidence="2 3" key="1">
    <citation type="submission" date="2019-08" db="EMBL/GenBank/DDBJ databases">
        <title>Bradymonadales sp. TMQ4.</title>
        <authorList>
            <person name="Liang Q."/>
        </authorList>
    </citation>
    <scope>NUCLEOTIDE SEQUENCE [LARGE SCALE GENOMIC DNA]</scope>
    <source>
        <strain evidence="2 3">TMQ4</strain>
    </source>
</reference>
<accession>A0A5C6XBB4</accession>
<keyword evidence="1" id="KW-0732">Signal</keyword>
<evidence type="ECO:0008006" key="4">
    <source>
        <dbReference type="Google" id="ProtNLM"/>
    </source>
</evidence>
<dbReference type="Proteomes" id="UP000321412">
    <property type="component" value="Unassembled WGS sequence"/>
</dbReference>